<dbReference type="OrthoDB" id="159416at2"/>
<dbReference type="GO" id="GO:0003676">
    <property type="term" value="F:nucleic acid binding"/>
    <property type="evidence" value="ECO:0007669"/>
    <property type="project" value="InterPro"/>
</dbReference>
<dbReference type="EC" id="2.7.7.7" evidence="5"/>
<sequence length="297" mass="34635">MKFVILDLEWNGAYSRRLKGFMNEIIECGAVKVDEGFHILDTFEMFIRPQVGKKISGKISDLTSITNEDLADGPQFLQVVSRFRRWTGDAVVMTWGTSDILALIENYRYFCGSRRIPFLKRYVDLQAYCERCLSYDRTKQMGLSTAAQLLEIDDSDLDHHRALADSMLSLRCFQRLYNPEKLKPFLQDAESEEFYNRMEFRTVTVCDLNHPQIKASDLAFCCDLCGRRARRSGKWQLRNKSFRAPFICKHCGHRFYGRVQFKLKYEGMIVKKAVLPFQEETKNPVEARNPETPKESE</sequence>
<dbReference type="CDD" id="cd06133">
    <property type="entry name" value="ERI-1_3'hExo_like"/>
    <property type="match status" value="1"/>
</dbReference>
<keyword evidence="6" id="KW-1185">Reference proteome</keyword>
<evidence type="ECO:0000313" key="6">
    <source>
        <dbReference type="Proteomes" id="UP000469440"/>
    </source>
</evidence>
<feature type="domain" description="Exonuclease" evidence="4">
    <location>
        <begin position="2"/>
        <end position="182"/>
    </location>
</feature>
<evidence type="ECO:0000256" key="2">
    <source>
        <dbReference type="ARBA" id="ARBA00022801"/>
    </source>
</evidence>
<dbReference type="InterPro" id="IPR051274">
    <property type="entry name" value="3-5_Exoribonuclease"/>
</dbReference>
<dbReference type="InterPro" id="IPR013520">
    <property type="entry name" value="Ribonucl_H"/>
</dbReference>
<dbReference type="InterPro" id="IPR012337">
    <property type="entry name" value="RNaseH-like_sf"/>
</dbReference>
<dbReference type="GO" id="GO:0003887">
    <property type="term" value="F:DNA-directed DNA polymerase activity"/>
    <property type="evidence" value="ECO:0007669"/>
    <property type="project" value="UniProtKB-EC"/>
</dbReference>
<name>A0A6N8HXQ7_9FIRM</name>
<evidence type="ECO:0000256" key="1">
    <source>
        <dbReference type="ARBA" id="ARBA00022722"/>
    </source>
</evidence>
<dbReference type="PANTHER" id="PTHR23044">
    <property type="entry name" value="3'-5' EXONUCLEASE ERI1-RELATED"/>
    <property type="match status" value="1"/>
</dbReference>
<keyword evidence="2" id="KW-0378">Hydrolase</keyword>
<keyword evidence="5" id="KW-0808">Transferase</keyword>
<keyword evidence="1" id="KW-0540">Nuclease</keyword>
<dbReference type="RefSeq" id="WP_156989954.1">
    <property type="nucleotide sequence ID" value="NZ_VWXL01000024.1"/>
</dbReference>
<keyword evidence="5" id="KW-0548">Nucleotidyltransferase</keyword>
<dbReference type="EMBL" id="VWXL01000024">
    <property type="protein sequence ID" value="MVB10257.1"/>
    <property type="molecule type" value="Genomic_DNA"/>
</dbReference>
<dbReference type="Proteomes" id="UP000469440">
    <property type="component" value="Unassembled WGS sequence"/>
</dbReference>
<dbReference type="SUPFAM" id="SSF53098">
    <property type="entry name" value="Ribonuclease H-like"/>
    <property type="match status" value="1"/>
</dbReference>
<dbReference type="GO" id="GO:0000175">
    <property type="term" value="F:3'-5'-RNA exonuclease activity"/>
    <property type="evidence" value="ECO:0007669"/>
    <property type="project" value="InterPro"/>
</dbReference>
<proteinExistence type="predicted"/>
<evidence type="ECO:0000259" key="4">
    <source>
        <dbReference type="SMART" id="SM00479"/>
    </source>
</evidence>
<reference evidence="5 6" key="1">
    <citation type="submission" date="2019-09" db="EMBL/GenBank/DDBJ databases">
        <title>Genome sequence of Clostridium sp. EA1.</title>
        <authorList>
            <person name="Poehlein A."/>
            <person name="Bengelsdorf F.R."/>
            <person name="Daniel R."/>
        </authorList>
    </citation>
    <scope>NUCLEOTIDE SEQUENCE [LARGE SCALE GENOMIC DNA]</scope>
    <source>
        <strain evidence="5 6">EA1</strain>
    </source>
</reference>
<dbReference type="InterPro" id="IPR036397">
    <property type="entry name" value="RNaseH_sf"/>
</dbReference>
<keyword evidence="3" id="KW-0269">Exonuclease</keyword>
<dbReference type="Gene3D" id="3.30.420.10">
    <property type="entry name" value="Ribonuclease H-like superfamily/Ribonuclease H"/>
    <property type="match status" value="1"/>
</dbReference>
<evidence type="ECO:0000313" key="5">
    <source>
        <dbReference type="EMBL" id="MVB10257.1"/>
    </source>
</evidence>
<comment type="caution">
    <text evidence="5">The sequence shown here is derived from an EMBL/GenBank/DDBJ whole genome shotgun (WGS) entry which is preliminary data.</text>
</comment>
<dbReference type="SMART" id="SM00479">
    <property type="entry name" value="EXOIII"/>
    <property type="match status" value="1"/>
</dbReference>
<dbReference type="AlphaFoldDB" id="A0A6N8HXQ7"/>
<protein>
    <submittedName>
        <fullName evidence="5">DNA polymerase III PolC-type</fullName>
        <ecNumber evidence="5">2.7.7.7</ecNumber>
    </submittedName>
</protein>
<evidence type="ECO:0000256" key="3">
    <source>
        <dbReference type="ARBA" id="ARBA00022839"/>
    </source>
</evidence>
<gene>
    <name evidence="5" type="primary">polC_1</name>
    <name evidence="5" type="ORF">CAFE_09370</name>
</gene>
<dbReference type="PANTHER" id="PTHR23044:SF61">
    <property type="entry name" value="3'-5' EXORIBONUCLEASE 1-RELATED"/>
    <property type="match status" value="1"/>
</dbReference>
<dbReference type="Pfam" id="PF00929">
    <property type="entry name" value="RNase_T"/>
    <property type="match status" value="1"/>
</dbReference>
<dbReference type="InterPro" id="IPR047201">
    <property type="entry name" value="ERI-1_3'hExo-like"/>
</dbReference>
<accession>A0A6N8HXQ7</accession>
<organism evidence="5 6">
    <name type="scientific">Caproicibacter fermentans</name>
    <dbReference type="NCBI Taxonomy" id="2576756"/>
    <lineage>
        <taxon>Bacteria</taxon>
        <taxon>Bacillati</taxon>
        <taxon>Bacillota</taxon>
        <taxon>Clostridia</taxon>
        <taxon>Eubacteriales</taxon>
        <taxon>Acutalibacteraceae</taxon>
        <taxon>Caproicibacter</taxon>
    </lineage>
</organism>